<feature type="signal peptide" evidence="5">
    <location>
        <begin position="1"/>
        <end position="40"/>
    </location>
</feature>
<evidence type="ECO:0000256" key="1">
    <source>
        <dbReference type="ARBA" id="ARBA00023002"/>
    </source>
</evidence>
<keyword evidence="8" id="KW-1185">Reference proteome</keyword>
<proteinExistence type="inferred from homology"/>
<keyword evidence="1 4" id="KW-0560">Oxidoreductase</keyword>
<comment type="function">
    <text evidence="4">Has an important function as a repair enzyme for proteins that have been inactivated by oxidation. Catalyzes the reversible oxidation-reduction of methionine sulfoxide in proteins to methionine.</text>
</comment>
<dbReference type="OrthoDB" id="4174719at2"/>
<dbReference type="Proteomes" id="UP000198654">
    <property type="component" value="Unassembled WGS sequence"/>
</dbReference>
<dbReference type="RefSeq" id="WP_089726082.1">
    <property type="nucleotide sequence ID" value="NZ_FNGI01000002.1"/>
</dbReference>
<feature type="chain" id="PRO_5011449966" description="Peptide methionine sulfoxide reductase MsrA" evidence="5">
    <location>
        <begin position="41"/>
        <end position="246"/>
    </location>
</feature>
<feature type="domain" description="Peptide methionine sulphoxide reductase MsrA" evidence="6">
    <location>
        <begin position="64"/>
        <end position="216"/>
    </location>
</feature>
<dbReference type="GO" id="GO:0008113">
    <property type="term" value="F:peptide-methionine (S)-S-oxide reductase activity"/>
    <property type="evidence" value="ECO:0007669"/>
    <property type="project" value="UniProtKB-UniRule"/>
</dbReference>
<dbReference type="EC" id="1.8.4.11" evidence="4"/>
<gene>
    <name evidence="4" type="primary">msrA</name>
    <name evidence="7" type="ORF">SAMN05661010_00951</name>
</gene>
<dbReference type="Gene3D" id="3.30.1060.10">
    <property type="entry name" value="Peptide methionine sulphoxide reductase MsrA"/>
    <property type="match status" value="1"/>
</dbReference>
<evidence type="ECO:0000259" key="6">
    <source>
        <dbReference type="Pfam" id="PF01625"/>
    </source>
</evidence>
<dbReference type="PANTHER" id="PTHR43774">
    <property type="entry name" value="PEPTIDE METHIONINE SULFOXIDE REDUCTASE"/>
    <property type="match status" value="1"/>
</dbReference>
<dbReference type="SUPFAM" id="SSF55068">
    <property type="entry name" value="Peptide methionine sulfoxide reductase"/>
    <property type="match status" value="1"/>
</dbReference>
<dbReference type="EMBL" id="FNGI01000002">
    <property type="protein sequence ID" value="SDL17330.1"/>
    <property type="molecule type" value="Genomic_DNA"/>
</dbReference>
<feature type="active site" evidence="4">
    <location>
        <position position="71"/>
    </location>
</feature>
<evidence type="ECO:0000256" key="3">
    <source>
        <dbReference type="ARBA" id="ARBA00048782"/>
    </source>
</evidence>
<reference evidence="7 8" key="1">
    <citation type="submission" date="2016-10" db="EMBL/GenBank/DDBJ databases">
        <authorList>
            <person name="de Groot N.N."/>
        </authorList>
    </citation>
    <scope>NUCLEOTIDE SEQUENCE [LARGE SCALE GENOMIC DNA]</scope>
    <source>
        <strain evidence="7 8">DSM 14789</strain>
    </source>
</reference>
<dbReference type="InterPro" id="IPR002569">
    <property type="entry name" value="Met_Sox_Rdtase_MsrA_dom"/>
</dbReference>
<comment type="similarity">
    <text evidence="4">Belongs to the MsrA Met sulfoxide reductase family.</text>
</comment>
<accession>A0A1G9HWI7</accession>
<dbReference type="PANTHER" id="PTHR43774:SF1">
    <property type="entry name" value="PEPTIDE METHIONINE SULFOXIDE REDUCTASE MSRA 2"/>
    <property type="match status" value="1"/>
</dbReference>
<dbReference type="AlphaFoldDB" id="A0A1G9HWI7"/>
<dbReference type="GO" id="GO:0033744">
    <property type="term" value="F:L-methionine:thioredoxin-disulfide S-oxidoreductase activity"/>
    <property type="evidence" value="ECO:0007669"/>
    <property type="project" value="RHEA"/>
</dbReference>
<evidence type="ECO:0000313" key="7">
    <source>
        <dbReference type="EMBL" id="SDL17330.1"/>
    </source>
</evidence>
<sequence length="246" mass="26566">MLSLLKTPSSGRKRGKPLLGVGAALWSAALFALWQSTASAAGDGVELPPPSTNLPASSTADTQTAVLAGGCFWGMEAVFQHLDGVSDVVSGYSGGDSSTASYRATSSGRTGHAEAVQITYDPQTISYAKLLQVYFSVAHDSTQLNRQGPDVGPQYRSAIFYANDRQQAMAEAYIAQLGEAGVFEKPIVTQVDPLSAFYPAEAYHQNFAYRNPNHRYIVVHDWPKVDNLQRLFADIYRDTPVIVATK</sequence>
<evidence type="ECO:0000256" key="5">
    <source>
        <dbReference type="SAM" id="SignalP"/>
    </source>
</evidence>
<evidence type="ECO:0000313" key="8">
    <source>
        <dbReference type="Proteomes" id="UP000198654"/>
    </source>
</evidence>
<comment type="catalytic activity">
    <reaction evidence="2 4">
        <text>L-methionyl-[protein] + [thioredoxin]-disulfide + H2O = L-methionyl-(S)-S-oxide-[protein] + [thioredoxin]-dithiol</text>
        <dbReference type="Rhea" id="RHEA:14217"/>
        <dbReference type="Rhea" id="RHEA-COMP:10698"/>
        <dbReference type="Rhea" id="RHEA-COMP:10700"/>
        <dbReference type="Rhea" id="RHEA-COMP:12313"/>
        <dbReference type="Rhea" id="RHEA-COMP:12315"/>
        <dbReference type="ChEBI" id="CHEBI:15377"/>
        <dbReference type="ChEBI" id="CHEBI:16044"/>
        <dbReference type="ChEBI" id="CHEBI:29950"/>
        <dbReference type="ChEBI" id="CHEBI:44120"/>
        <dbReference type="ChEBI" id="CHEBI:50058"/>
        <dbReference type="EC" id="1.8.4.11"/>
    </reaction>
</comment>
<dbReference type="Pfam" id="PF01625">
    <property type="entry name" value="PMSR"/>
    <property type="match status" value="1"/>
</dbReference>
<keyword evidence="5" id="KW-0732">Signal</keyword>
<evidence type="ECO:0000256" key="4">
    <source>
        <dbReference type="HAMAP-Rule" id="MF_01401"/>
    </source>
</evidence>
<dbReference type="InterPro" id="IPR036509">
    <property type="entry name" value="Met_Sox_Rdtase_MsrA_sf"/>
</dbReference>
<dbReference type="STRING" id="119000.SAMN05661010_00951"/>
<organism evidence="7 8">
    <name type="scientific">Modicisalibacter muralis</name>
    <dbReference type="NCBI Taxonomy" id="119000"/>
    <lineage>
        <taxon>Bacteria</taxon>
        <taxon>Pseudomonadati</taxon>
        <taxon>Pseudomonadota</taxon>
        <taxon>Gammaproteobacteria</taxon>
        <taxon>Oceanospirillales</taxon>
        <taxon>Halomonadaceae</taxon>
        <taxon>Modicisalibacter</taxon>
    </lineage>
</organism>
<name>A0A1G9HWI7_9GAMM</name>
<protein>
    <recommendedName>
        <fullName evidence="4">Peptide methionine sulfoxide reductase MsrA</fullName>
        <shortName evidence="4">Protein-methionine-S-oxide reductase</shortName>
        <ecNumber evidence="4">1.8.4.11</ecNumber>
    </recommendedName>
    <alternativeName>
        <fullName evidence="4">Peptide-methionine (S)-S-oxide reductase</fullName>
        <shortName evidence="4">Peptide Met(O) reductase</shortName>
    </alternativeName>
</protein>
<dbReference type="HAMAP" id="MF_01401">
    <property type="entry name" value="MsrA"/>
    <property type="match status" value="1"/>
</dbReference>
<evidence type="ECO:0000256" key="2">
    <source>
        <dbReference type="ARBA" id="ARBA00047806"/>
    </source>
</evidence>
<dbReference type="NCBIfam" id="TIGR00401">
    <property type="entry name" value="msrA"/>
    <property type="match status" value="1"/>
</dbReference>
<comment type="catalytic activity">
    <reaction evidence="3 4">
        <text>[thioredoxin]-disulfide + L-methionine + H2O = L-methionine (S)-S-oxide + [thioredoxin]-dithiol</text>
        <dbReference type="Rhea" id="RHEA:19993"/>
        <dbReference type="Rhea" id="RHEA-COMP:10698"/>
        <dbReference type="Rhea" id="RHEA-COMP:10700"/>
        <dbReference type="ChEBI" id="CHEBI:15377"/>
        <dbReference type="ChEBI" id="CHEBI:29950"/>
        <dbReference type="ChEBI" id="CHEBI:50058"/>
        <dbReference type="ChEBI" id="CHEBI:57844"/>
        <dbReference type="ChEBI" id="CHEBI:58772"/>
        <dbReference type="EC" id="1.8.4.11"/>
    </reaction>
</comment>